<dbReference type="PROSITE" id="PS51462">
    <property type="entry name" value="NUDIX"/>
    <property type="match status" value="1"/>
</dbReference>
<dbReference type="PANTHER" id="PTHR43046:SF14">
    <property type="entry name" value="MUTT_NUDIX FAMILY PROTEIN"/>
    <property type="match status" value="1"/>
</dbReference>
<dbReference type="Proteomes" id="UP001596160">
    <property type="component" value="Unassembled WGS sequence"/>
</dbReference>
<dbReference type="Gene3D" id="3.90.79.10">
    <property type="entry name" value="Nucleoside Triphosphate Pyrophosphohydrolase"/>
    <property type="match status" value="1"/>
</dbReference>
<evidence type="ECO:0000259" key="3">
    <source>
        <dbReference type="PROSITE" id="PS51462"/>
    </source>
</evidence>
<dbReference type="SUPFAM" id="SSF55811">
    <property type="entry name" value="Nudix"/>
    <property type="match status" value="1"/>
</dbReference>
<comment type="caution">
    <text evidence="4">The sequence shown here is derived from an EMBL/GenBank/DDBJ whole genome shotgun (WGS) entry which is preliminary data.</text>
</comment>
<dbReference type="PANTHER" id="PTHR43046">
    <property type="entry name" value="GDP-MANNOSE MANNOSYL HYDROLASE"/>
    <property type="match status" value="1"/>
</dbReference>
<reference evidence="5" key="1">
    <citation type="journal article" date="2019" name="Int. J. Syst. Evol. Microbiol.">
        <title>The Global Catalogue of Microorganisms (GCM) 10K type strain sequencing project: providing services to taxonomists for standard genome sequencing and annotation.</title>
        <authorList>
            <consortium name="The Broad Institute Genomics Platform"/>
            <consortium name="The Broad Institute Genome Sequencing Center for Infectious Disease"/>
            <person name="Wu L."/>
            <person name="Ma J."/>
        </authorList>
    </citation>
    <scope>NUCLEOTIDE SEQUENCE [LARGE SCALE GENOMIC DNA]</scope>
    <source>
        <strain evidence="5">PCU 266</strain>
    </source>
</reference>
<evidence type="ECO:0000313" key="4">
    <source>
        <dbReference type="EMBL" id="MFC5153274.1"/>
    </source>
</evidence>
<keyword evidence="2" id="KW-0378">Hydrolase</keyword>
<name>A0ABW0AHU9_9ACTN</name>
<accession>A0ABW0AHU9</accession>
<comment type="cofactor">
    <cofactor evidence="1">
        <name>Mg(2+)</name>
        <dbReference type="ChEBI" id="CHEBI:18420"/>
    </cofactor>
</comment>
<sequence>MIERVRAILLTPHDTVLLIKRIRPGVPPYWVVPGGKVEPTDDGLEDALRREIHEEIAGVPRVLRLFHTLESPGERQYFYLATIEAWAFEARTGPEFSEEGRGEYLLEEVVLAPDALEAVNLQPREIASLLGQAVSGSGLGRLERP</sequence>
<dbReference type="Pfam" id="PF00293">
    <property type="entry name" value="NUDIX"/>
    <property type="match status" value="1"/>
</dbReference>
<evidence type="ECO:0000256" key="2">
    <source>
        <dbReference type="ARBA" id="ARBA00022801"/>
    </source>
</evidence>
<dbReference type="InterPro" id="IPR000086">
    <property type="entry name" value="NUDIX_hydrolase_dom"/>
</dbReference>
<dbReference type="InterPro" id="IPR015797">
    <property type="entry name" value="NUDIX_hydrolase-like_dom_sf"/>
</dbReference>
<dbReference type="RefSeq" id="WP_344479778.1">
    <property type="nucleotide sequence ID" value="NZ_BAAASB010000013.1"/>
</dbReference>
<evidence type="ECO:0000313" key="5">
    <source>
        <dbReference type="Proteomes" id="UP001596160"/>
    </source>
</evidence>
<feature type="domain" description="Nudix hydrolase" evidence="3">
    <location>
        <begin position="1"/>
        <end position="134"/>
    </location>
</feature>
<dbReference type="CDD" id="cd04669">
    <property type="entry name" value="NUDIX_Hydrolase"/>
    <property type="match status" value="1"/>
</dbReference>
<proteinExistence type="predicted"/>
<dbReference type="EMBL" id="JBHSKP010000009">
    <property type="protein sequence ID" value="MFC5153274.1"/>
    <property type="molecule type" value="Genomic_DNA"/>
</dbReference>
<protein>
    <submittedName>
        <fullName evidence="4">NUDIX domain-containing protein</fullName>
    </submittedName>
</protein>
<evidence type="ECO:0000256" key="1">
    <source>
        <dbReference type="ARBA" id="ARBA00001946"/>
    </source>
</evidence>
<gene>
    <name evidence="4" type="ORF">ACFPRH_16180</name>
</gene>
<keyword evidence="5" id="KW-1185">Reference proteome</keyword>
<organism evidence="4 5">
    <name type="scientific">Streptomyces amakusaensis</name>
    <dbReference type="NCBI Taxonomy" id="67271"/>
    <lineage>
        <taxon>Bacteria</taxon>
        <taxon>Bacillati</taxon>
        <taxon>Actinomycetota</taxon>
        <taxon>Actinomycetes</taxon>
        <taxon>Kitasatosporales</taxon>
        <taxon>Streptomycetaceae</taxon>
        <taxon>Streptomyces</taxon>
    </lineage>
</organism>